<dbReference type="EMBL" id="MN740399">
    <property type="protein sequence ID" value="QHU04425.1"/>
    <property type="molecule type" value="Genomic_DNA"/>
</dbReference>
<name>A0A6C0JF32_9ZZZZ</name>
<accession>A0A6C0JF32</accession>
<evidence type="ECO:0000313" key="1">
    <source>
        <dbReference type="EMBL" id="QHU04425.1"/>
    </source>
</evidence>
<organism evidence="1">
    <name type="scientific">viral metagenome</name>
    <dbReference type="NCBI Taxonomy" id="1070528"/>
    <lineage>
        <taxon>unclassified sequences</taxon>
        <taxon>metagenomes</taxon>
        <taxon>organismal metagenomes</taxon>
    </lineage>
</organism>
<reference evidence="1" key="1">
    <citation type="journal article" date="2020" name="Nature">
        <title>Giant virus diversity and host interactions through global metagenomics.</title>
        <authorList>
            <person name="Schulz F."/>
            <person name="Roux S."/>
            <person name="Paez-Espino D."/>
            <person name="Jungbluth S."/>
            <person name="Walsh D.A."/>
            <person name="Denef V.J."/>
            <person name="McMahon K.D."/>
            <person name="Konstantinidis K.T."/>
            <person name="Eloe-Fadrosh E.A."/>
            <person name="Kyrpides N.C."/>
            <person name="Woyke T."/>
        </authorList>
    </citation>
    <scope>NUCLEOTIDE SEQUENCE</scope>
    <source>
        <strain evidence="1">GVMAG-M-3300027708-39</strain>
    </source>
</reference>
<proteinExistence type="predicted"/>
<protein>
    <submittedName>
        <fullName evidence="1">Uncharacterized protein</fullName>
    </submittedName>
</protein>
<sequence>MEDKIIRKYPELRYEEDRYNKEDFERYEEITKRIDNYEKWKIGINYKTNRKIKIGGKTHEQFGYENFYIKRGTSYSYSYVLFTKLDNINIELYIQETEKLKKEIQEYNSQIYEIISKINKLDKWSDFIEFEGKKYGIVGKVLNNIHRENDCNGIMEFYKNEEYECKGCRDGMAFNGSYSCGCSNKEIYKCNKCDYIE</sequence>
<dbReference type="AlphaFoldDB" id="A0A6C0JF32"/>